<reference evidence="2" key="2">
    <citation type="submission" date="2021-12" db="EMBL/GenBank/DDBJ databases">
        <title>Resequencing data analysis of finger millet.</title>
        <authorList>
            <person name="Hatakeyama M."/>
            <person name="Aluri S."/>
            <person name="Balachadran M.T."/>
            <person name="Sivarajan S.R."/>
            <person name="Poveda L."/>
            <person name="Shimizu-Inatsugi R."/>
            <person name="Schlapbach R."/>
            <person name="Sreeman S.M."/>
            <person name="Shimizu K.K."/>
        </authorList>
    </citation>
    <scope>NUCLEOTIDE SEQUENCE</scope>
</reference>
<evidence type="ECO:0000313" key="3">
    <source>
        <dbReference type="Proteomes" id="UP001054889"/>
    </source>
</evidence>
<accession>A0AAV5FV85</accession>
<evidence type="ECO:0000313" key="2">
    <source>
        <dbReference type="EMBL" id="GJN39613.1"/>
    </source>
</evidence>
<feature type="compositionally biased region" description="Low complexity" evidence="1">
    <location>
        <begin position="51"/>
        <end position="61"/>
    </location>
</feature>
<reference evidence="2" key="1">
    <citation type="journal article" date="2018" name="DNA Res.">
        <title>Multiple hybrid de novo genome assembly of finger millet, an orphan allotetraploid crop.</title>
        <authorList>
            <person name="Hatakeyama M."/>
            <person name="Aluri S."/>
            <person name="Balachadran M.T."/>
            <person name="Sivarajan S.R."/>
            <person name="Patrignani A."/>
            <person name="Gruter S."/>
            <person name="Poveda L."/>
            <person name="Shimizu-Inatsugi R."/>
            <person name="Baeten J."/>
            <person name="Francoijs K.J."/>
            <person name="Nataraja K.N."/>
            <person name="Reddy Y.A.N."/>
            <person name="Phadnis S."/>
            <person name="Ravikumar R.L."/>
            <person name="Schlapbach R."/>
            <person name="Sreeman S.M."/>
            <person name="Shimizu K.K."/>
        </authorList>
    </citation>
    <scope>NUCLEOTIDE SEQUENCE</scope>
</reference>
<evidence type="ECO:0000256" key="1">
    <source>
        <dbReference type="SAM" id="MobiDB-lite"/>
    </source>
</evidence>
<dbReference type="EMBL" id="BQKI01000098">
    <property type="protein sequence ID" value="GJN39613.1"/>
    <property type="molecule type" value="Genomic_DNA"/>
</dbReference>
<keyword evidence="3" id="KW-1185">Reference proteome</keyword>
<organism evidence="2 3">
    <name type="scientific">Eleusine coracana subsp. coracana</name>
    <dbReference type="NCBI Taxonomy" id="191504"/>
    <lineage>
        <taxon>Eukaryota</taxon>
        <taxon>Viridiplantae</taxon>
        <taxon>Streptophyta</taxon>
        <taxon>Embryophyta</taxon>
        <taxon>Tracheophyta</taxon>
        <taxon>Spermatophyta</taxon>
        <taxon>Magnoliopsida</taxon>
        <taxon>Liliopsida</taxon>
        <taxon>Poales</taxon>
        <taxon>Poaceae</taxon>
        <taxon>PACMAD clade</taxon>
        <taxon>Chloridoideae</taxon>
        <taxon>Cynodonteae</taxon>
        <taxon>Eleusininae</taxon>
        <taxon>Eleusine</taxon>
    </lineage>
</organism>
<sequence length="189" mass="19958">MSSINFWAVWSKSNRPIHTSPHHSPTLSAAAVTRLSLTPSVLGPDVDHPRAAAASSDARMAVKPTTPASPRLSLNPTKTTTIAATRTPTAWTWNRALRIVHHASLYCLGSVVGLAVTYEGFRRLGAAGNVDLGARGRATGVIAAGALSRAALSVGAGAQWPRWRDAFFLEYVAGTVAVLVYVLDTTDLC</sequence>
<proteinExistence type="predicted"/>
<dbReference type="AlphaFoldDB" id="A0AAV5FV85"/>
<name>A0AAV5FV85_ELECO</name>
<feature type="region of interest" description="Disordered" evidence="1">
    <location>
        <begin position="41"/>
        <end position="75"/>
    </location>
</feature>
<comment type="caution">
    <text evidence="2">The sequence shown here is derived from an EMBL/GenBank/DDBJ whole genome shotgun (WGS) entry which is preliminary data.</text>
</comment>
<protein>
    <submittedName>
        <fullName evidence="2">Uncharacterized protein</fullName>
    </submittedName>
</protein>
<gene>
    <name evidence="2" type="primary">gb28742</name>
    <name evidence="2" type="ORF">PR202_gb28742</name>
</gene>
<dbReference type="Proteomes" id="UP001054889">
    <property type="component" value="Unassembled WGS sequence"/>
</dbReference>